<gene>
    <name evidence="1" type="ORF">PR048_002153</name>
</gene>
<sequence length="88" mass="10202">MYGRIIELIQEGSKDRIKNSVLDPGEYENDEHIQKLKTALLEPQKAEVKYLKLTRRHGIAPNGEIYLKLHSSTDEKPLTLVSKHYQNE</sequence>
<keyword evidence="2" id="KW-1185">Reference proteome</keyword>
<evidence type="ECO:0000313" key="2">
    <source>
        <dbReference type="Proteomes" id="UP001159363"/>
    </source>
</evidence>
<evidence type="ECO:0000313" key="1">
    <source>
        <dbReference type="EMBL" id="KAJ8896807.1"/>
    </source>
</evidence>
<dbReference type="Proteomes" id="UP001159363">
    <property type="component" value="Chromosome 1"/>
</dbReference>
<comment type="caution">
    <text evidence="1">The sequence shown here is derived from an EMBL/GenBank/DDBJ whole genome shotgun (WGS) entry which is preliminary data.</text>
</comment>
<dbReference type="EMBL" id="JARBHB010000001">
    <property type="protein sequence ID" value="KAJ8896807.1"/>
    <property type="molecule type" value="Genomic_DNA"/>
</dbReference>
<accession>A0ABQ9IJD1</accession>
<name>A0ABQ9IJD1_9NEOP</name>
<protein>
    <submittedName>
        <fullName evidence="1">Uncharacterized protein</fullName>
    </submittedName>
</protein>
<proteinExistence type="predicted"/>
<reference evidence="1 2" key="1">
    <citation type="submission" date="2023-02" db="EMBL/GenBank/DDBJ databases">
        <title>LHISI_Scaffold_Assembly.</title>
        <authorList>
            <person name="Stuart O.P."/>
            <person name="Cleave R."/>
            <person name="Magrath M.J.L."/>
            <person name="Mikheyev A.S."/>
        </authorList>
    </citation>
    <scope>NUCLEOTIDE SEQUENCE [LARGE SCALE GENOMIC DNA]</scope>
    <source>
        <strain evidence="1">Daus_M_001</strain>
        <tissue evidence="1">Leg muscle</tissue>
    </source>
</reference>
<organism evidence="1 2">
    <name type="scientific">Dryococelus australis</name>
    <dbReference type="NCBI Taxonomy" id="614101"/>
    <lineage>
        <taxon>Eukaryota</taxon>
        <taxon>Metazoa</taxon>
        <taxon>Ecdysozoa</taxon>
        <taxon>Arthropoda</taxon>
        <taxon>Hexapoda</taxon>
        <taxon>Insecta</taxon>
        <taxon>Pterygota</taxon>
        <taxon>Neoptera</taxon>
        <taxon>Polyneoptera</taxon>
        <taxon>Phasmatodea</taxon>
        <taxon>Verophasmatodea</taxon>
        <taxon>Anareolatae</taxon>
        <taxon>Phasmatidae</taxon>
        <taxon>Eurycanthinae</taxon>
        <taxon>Dryococelus</taxon>
    </lineage>
</organism>